<feature type="transmembrane region" description="Helical" evidence="1">
    <location>
        <begin position="134"/>
        <end position="153"/>
    </location>
</feature>
<evidence type="ECO:0000256" key="1">
    <source>
        <dbReference type="SAM" id="Phobius"/>
    </source>
</evidence>
<dbReference type="GeneID" id="85309211"/>
<protein>
    <submittedName>
        <fullName evidence="2">Uncharacterized protein</fullName>
    </submittedName>
</protein>
<dbReference type="EMBL" id="MU839005">
    <property type="protein sequence ID" value="KAK1768366.1"/>
    <property type="molecule type" value="Genomic_DNA"/>
</dbReference>
<dbReference type="AlphaFoldDB" id="A0AAJ0C658"/>
<name>A0AAJ0C658_9PEZI</name>
<reference evidence="2" key="1">
    <citation type="submission" date="2023-06" db="EMBL/GenBank/DDBJ databases">
        <title>Genome-scale phylogeny and comparative genomics of the fungal order Sordariales.</title>
        <authorList>
            <consortium name="Lawrence Berkeley National Laboratory"/>
            <person name="Hensen N."/>
            <person name="Bonometti L."/>
            <person name="Westerberg I."/>
            <person name="Brannstrom I.O."/>
            <person name="Guillou S."/>
            <person name="Cros-Aarteil S."/>
            <person name="Calhoun S."/>
            <person name="Haridas S."/>
            <person name="Kuo A."/>
            <person name="Mondo S."/>
            <person name="Pangilinan J."/>
            <person name="Riley R."/>
            <person name="Labutti K."/>
            <person name="Andreopoulos B."/>
            <person name="Lipzen A."/>
            <person name="Chen C."/>
            <person name="Yanf M."/>
            <person name="Daum C."/>
            <person name="Ng V."/>
            <person name="Clum A."/>
            <person name="Steindorff A."/>
            <person name="Ohm R."/>
            <person name="Martin F."/>
            <person name="Silar P."/>
            <person name="Natvig D."/>
            <person name="Lalanne C."/>
            <person name="Gautier V."/>
            <person name="Ament-Velasquez S.L."/>
            <person name="Kruys A."/>
            <person name="Hutchinson M.I."/>
            <person name="Powell A.J."/>
            <person name="Barry K."/>
            <person name="Miller A.N."/>
            <person name="Grigoriev I.V."/>
            <person name="Debuchy R."/>
            <person name="Gladieux P."/>
            <person name="Thoren M.H."/>
            <person name="Johannesson H."/>
        </authorList>
    </citation>
    <scope>NUCLEOTIDE SEQUENCE</scope>
    <source>
        <strain evidence="2">8032-3</strain>
    </source>
</reference>
<gene>
    <name evidence="2" type="ORF">QBC33DRAFT_513979</name>
</gene>
<sequence>MAGFVLFETTDSVIDILWNIALASFIIRLALIYTLLTLASGLALSRLAALALANQTHTSAPPLPVRAAMLVAATACARLLVARYEVPRAAGLRLAAGAAALALMAVTRLVARLALYEVGGGEDWFARGGTGPALASGGMLVGYALMPVLVMVFERRGEGGGEARGIMGGKVDVGEGIGPTVNASKA</sequence>
<keyword evidence="3" id="KW-1185">Reference proteome</keyword>
<comment type="caution">
    <text evidence="2">The sequence shown here is derived from an EMBL/GenBank/DDBJ whole genome shotgun (WGS) entry which is preliminary data.</text>
</comment>
<keyword evidence="1" id="KW-0812">Transmembrane</keyword>
<accession>A0AAJ0C658</accession>
<feature type="transmembrane region" description="Helical" evidence="1">
    <location>
        <begin position="16"/>
        <end position="43"/>
    </location>
</feature>
<evidence type="ECO:0000313" key="2">
    <source>
        <dbReference type="EMBL" id="KAK1768366.1"/>
    </source>
</evidence>
<dbReference type="RefSeq" id="XP_060284579.1">
    <property type="nucleotide sequence ID" value="XM_060426024.1"/>
</dbReference>
<keyword evidence="1" id="KW-0472">Membrane</keyword>
<evidence type="ECO:0000313" key="3">
    <source>
        <dbReference type="Proteomes" id="UP001244011"/>
    </source>
</evidence>
<organism evidence="2 3">
    <name type="scientific">Phialemonium atrogriseum</name>
    <dbReference type="NCBI Taxonomy" id="1093897"/>
    <lineage>
        <taxon>Eukaryota</taxon>
        <taxon>Fungi</taxon>
        <taxon>Dikarya</taxon>
        <taxon>Ascomycota</taxon>
        <taxon>Pezizomycotina</taxon>
        <taxon>Sordariomycetes</taxon>
        <taxon>Sordariomycetidae</taxon>
        <taxon>Cephalothecales</taxon>
        <taxon>Cephalothecaceae</taxon>
        <taxon>Phialemonium</taxon>
    </lineage>
</organism>
<dbReference type="Proteomes" id="UP001244011">
    <property type="component" value="Unassembled WGS sequence"/>
</dbReference>
<feature type="transmembrane region" description="Helical" evidence="1">
    <location>
        <begin position="63"/>
        <end position="82"/>
    </location>
</feature>
<keyword evidence="1" id="KW-1133">Transmembrane helix</keyword>
<feature type="transmembrane region" description="Helical" evidence="1">
    <location>
        <begin position="94"/>
        <end position="114"/>
    </location>
</feature>
<proteinExistence type="predicted"/>